<dbReference type="OrthoDB" id="9134533at2"/>
<name>A0A2J7TCM2_METSI</name>
<dbReference type="Pfam" id="PF14175">
    <property type="entry name" value="YaaC"/>
    <property type="match status" value="1"/>
</dbReference>
<gene>
    <name evidence="1" type="ORF">CR492_18360</name>
</gene>
<dbReference type="InterPro" id="IPR026988">
    <property type="entry name" value="YaaC-like"/>
</dbReference>
<sequence>MADAGFEMRMRILHEAVDRHLIQPLRIHGWETCTAPASEEGEYIVVTAQKNGYSRSIAVLYTSAMENRHYRALDLSVDHIFTNGALNNVGSYAYGISTPVASIDQFPGTLIEWNKALAPTADSSIPPYRARAIRQITAESPLDAIWARLEQFASVRLAEKLIERRMAEGGVPRTPTPLSKKAEGLAFAIRNGADYFRSGTNESLSRRILSLYYGALALASADMLASPDGSANLDDVEGFTKFGHGLYTVPPITHDFGGLSVGVLASGFYPRWAAFLGHNISAYPTKKAKNQSDLHDLPTHTHASLGELLSAIPELGDLYLEVFDSAPSWVSPHYDVEANSTSVLFGRTERVGSTYVDLVDVSGRVSGSRLEAAGWPVAELTEIATESGGRSFRVRVDHDGHEYWDGALPLHRSAFLPSGTLILPVLAGASEYRTLALVVLYALSIVVRYLPSLWRRVEGGDWDHYLVLIRTAIGVFERVLPEEFLEAIIGERVLAHQR</sequence>
<proteinExistence type="predicted"/>
<evidence type="ECO:0008006" key="3">
    <source>
        <dbReference type="Google" id="ProtNLM"/>
    </source>
</evidence>
<accession>A0A2J7TCM2</accession>
<dbReference type="AlphaFoldDB" id="A0A2J7TCM2"/>
<organism evidence="1 2">
    <name type="scientific">Methylocella silvestris</name>
    <dbReference type="NCBI Taxonomy" id="199596"/>
    <lineage>
        <taxon>Bacteria</taxon>
        <taxon>Pseudomonadati</taxon>
        <taxon>Pseudomonadota</taxon>
        <taxon>Alphaproteobacteria</taxon>
        <taxon>Hyphomicrobiales</taxon>
        <taxon>Beijerinckiaceae</taxon>
        <taxon>Methylocella</taxon>
    </lineage>
</organism>
<reference evidence="1 2" key="1">
    <citation type="submission" date="2017-10" db="EMBL/GenBank/DDBJ databases">
        <title>Genome announcement of Methylocella silvestris TVC from permafrost.</title>
        <authorList>
            <person name="Wang J."/>
            <person name="Geng K."/>
            <person name="Ul-Haque F."/>
            <person name="Crombie A.T."/>
            <person name="Street L.E."/>
            <person name="Wookey P.A."/>
            <person name="Murrell J.C."/>
            <person name="Pratscher J."/>
        </authorList>
    </citation>
    <scope>NUCLEOTIDE SEQUENCE [LARGE SCALE GENOMIC DNA]</scope>
    <source>
        <strain evidence="1 2">TVC</strain>
    </source>
</reference>
<evidence type="ECO:0000313" key="2">
    <source>
        <dbReference type="Proteomes" id="UP000236286"/>
    </source>
</evidence>
<comment type="caution">
    <text evidence="1">The sequence shown here is derived from an EMBL/GenBank/DDBJ whole genome shotgun (WGS) entry which is preliminary data.</text>
</comment>
<dbReference type="RefSeq" id="WP_102845178.1">
    <property type="nucleotide sequence ID" value="NZ_PDZR01000030.1"/>
</dbReference>
<dbReference type="Proteomes" id="UP000236286">
    <property type="component" value="Unassembled WGS sequence"/>
</dbReference>
<protein>
    <recommendedName>
        <fullName evidence="3">YaaC-like Protein</fullName>
    </recommendedName>
</protein>
<dbReference type="EMBL" id="PDZR01000030">
    <property type="protein sequence ID" value="PNG24526.1"/>
    <property type="molecule type" value="Genomic_DNA"/>
</dbReference>
<evidence type="ECO:0000313" key="1">
    <source>
        <dbReference type="EMBL" id="PNG24526.1"/>
    </source>
</evidence>